<evidence type="ECO:0000313" key="1">
    <source>
        <dbReference type="EMBL" id="ABM37586.1"/>
    </source>
</evidence>
<dbReference type="KEGG" id="pna:Pnap_2278"/>
<reference evidence="2" key="1">
    <citation type="journal article" date="2009" name="Environ. Microbiol.">
        <title>The genome of Polaromonas naphthalenivorans strain CJ2, isolated from coal tar-contaminated sediment, reveals physiological and metabolic versatility and evolution through extensive horizontal gene transfer.</title>
        <authorList>
            <person name="Yagi J.M."/>
            <person name="Sims D."/>
            <person name="Brettin T."/>
            <person name="Bruce D."/>
            <person name="Madsen E.L."/>
        </authorList>
    </citation>
    <scope>NUCLEOTIDE SEQUENCE [LARGE SCALE GENOMIC DNA]</scope>
    <source>
        <strain evidence="2">CJ2</strain>
    </source>
</reference>
<dbReference type="EMBL" id="CP000529">
    <property type="protein sequence ID" value="ABM37586.1"/>
    <property type="molecule type" value="Genomic_DNA"/>
</dbReference>
<accession>A1VPK8</accession>
<proteinExistence type="predicted"/>
<organism evidence="1 2">
    <name type="scientific">Polaromonas naphthalenivorans (strain CJ2)</name>
    <dbReference type="NCBI Taxonomy" id="365044"/>
    <lineage>
        <taxon>Bacteria</taxon>
        <taxon>Pseudomonadati</taxon>
        <taxon>Pseudomonadota</taxon>
        <taxon>Betaproteobacteria</taxon>
        <taxon>Burkholderiales</taxon>
        <taxon>Comamonadaceae</taxon>
        <taxon>Polaromonas</taxon>
    </lineage>
</organism>
<dbReference type="RefSeq" id="WP_011801664.1">
    <property type="nucleotide sequence ID" value="NC_008781.1"/>
</dbReference>
<keyword evidence="2" id="KW-1185">Reference proteome</keyword>
<protein>
    <submittedName>
        <fullName evidence="1">Uncharacterized protein</fullName>
    </submittedName>
</protein>
<dbReference type="OrthoDB" id="9135336at2"/>
<name>A1VPK8_POLNA</name>
<gene>
    <name evidence="1" type="ordered locus">Pnap_2278</name>
</gene>
<dbReference type="AlphaFoldDB" id="A1VPK8"/>
<dbReference type="STRING" id="365044.Pnap_2278"/>
<dbReference type="HOGENOM" id="CLU_1141769_0_0_4"/>
<sequence>MTHTYVKCTVSPAVHSEIKAALIAAGYSHAIEGETIDMQGLALVIDPAAAAVEPMLRFCPGCGSVGAVPDTYLDCCPDGSDARVIPAALANKCRDLFQMALATALMPEAGEPAQTGLYSTKQAPVPAECWSDDVNEDFNYDSLADLLGSNDELAVGDTVYVADAVIPDPATYINADDILEQMGERAREDGGEYAEDYPDVSADAKQSLDAFVKGWARKHCTPTNFYKVSKVRDYILTARDLAP</sequence>
<evidence type="ECO:0000313" key="2">
    <source>
        <dbReference type="Proteomes" id="UP000000644"/>
    </source>
</evidence>
<dbReference type="eggNOG" id="ENOG5033MAP">
    <property type="taxonomic scope" value="Bacteria"/>
</dbReference>
<dbReference type="Proteomes" id="UP000000644">
    <property type="component" value="Chromosome"/>
</dbReference>